<feature type="region of interest" description="Disordered" evidence="1">
    <location>
        <begin position="1"/>
        <end position="20"/>
    </location>
</feature>
<dbReference type="AlphaFoldDB" id="A0A0B6Z9L0"/>
<reference evidence="2" key="1">
    <citation type="submission" date="2014-12" db="EMBL/GenBank/DDBJ databases">
        <title>Insight into the proteome of Arion vulgaris.</title>
        <authorList>
            <person name="Aradska J."/>
            <person name="Bulat T."/>
            <person name="Smidak R."/>
            <person name="Sarate P."/>
            <person name="Gangsoo J."/>
            <person name="Sialana F."/>
            <person name="Bilban M."/>
            <person name="Lubec G."/>
        </authorList>
    </citation>
    <scope>NUCLEOTIDE SEQUENCE</scope>
    <source>
        <tissue evidence="2">Skin</tissue>
    </source>
</reference>
<accession>A0A0B6Z9L0</accession>
<feature type="non-terminal residue" evidence="2">
    <location>
        <position position="1"/>
    </location>
</feature>
<evidence type="ECO:0000313" key="2">
    <source>
        <dbReference type="EMBL" id="CEK64395.1"/>
    </source>
</evidence>
<protein>
    <submittedName>
        <fullName evidence="2">Uncharacterized protein</fullName>
    </submittedName>
</protein>
<proteinExistence type="predicted"/>
<name>A0A0B6Z9L0_9EUPU</name>
<sequence length="90" mass="10422">ERSLIRSSRSQSEKVTGKLTDYRQSIKDQYIDLIQDQNEVPDYIPPPPLPPRQKKPQPEVKQTPQVKPKPDLHKLPQPPLPAKKPTMYTK</sequence>
<feature type="region of interest" description="Disordered" evidence="1">
    <location>
        <begin position="39"/>
        <end position="90"/>
    </location>
</feature>
<organism evidence="2">
    <name type="scientific">Arion vulgaris</name>
    <dbReference type="NCBI Taxonomy" id="1028688"/>
    <lineage>
        <taxon>Eukaryota</taxon>
        <taxon>Metazoa</taxon>
        <taxon>Spiralia</taxon>
        <taxon>Lophotrochozoa</taxon>
        <taxon>Mollusca</taxon>
        <taxon>Gastropoda</taxon>
        <taxon>Heterobranchia</taxon>
        <taxon>Euthyneura</taxon>
        <taxon>Panpulmonata</taxon>
        <taxon>Eupulmonata</taxon>
        <taxon>Stylommatophora</taxon>
        <taxon>Helicina</taxon>
        <taxon>Arionoidea</taxon>
        <taxon>Arionidae</taxon>
        <taxon>Arion</taxon>
    </lineage>
</organism>
<gene>
    <name evidence="2" type="primary">ORF51627</name>
</gene>
<evidence type="ECO:0000256" key="1">
    <source>
        <dbReference type="SAM" id="MobiDB-lite"/>
    </source>
</evidence>
<feature type="compositionally biased region" description="Basic and acidic residues" evidence="1">
    <location>
        <begin position="11"/>
        <end position="20"/>
    </location>
</feature>
<dbReference type="EMBL" id="HACG01017530">
    <property type="protein sequence ID" value="CEK64395.1"/>
    <property type="molecule type" value="Transcribed_RNA"/>
</dbReference>
<feature type="compositionally biased region" description="Polar residues" evidence="1">
    <location>
        <begin position="1"/>
        <end position="10"/>
    </location>
</feature>